<sequence>MKKILKAKTRAVAVVLACTLVLGMSGCKAKDDSKSVVSDKISYTLTEEANQEIELPNSPISSFWFPAELLTWNSEEDTDFAYNVSTVPLQERVEKDKLSTINSTQNKDTKVMNSSTSGNAPHGKSKFSANTFSHWQYIDTLVYWGGSAGEGIIVPPSPDVTDAAHKNGVPVLGTIFFPMLEHGGKIEWLNDFLKKDAAGNFPMADKLIEVADKYGFDGWFINQETQDSLTKDHAVLMQEFIKQCKEKAPEGFQIVWYDSMTKNGEMNWQNALTQENDIFMIDSAKNKVADSMFLNFWWGRDELKNSRERAEQLGIDPYELYAGVDIQANGVMTPVEWKNFENGSPSVTYTSLGLYCPSWSYFAAETIDAYDKNESRLWVNEHGNPAIDTKVSGSTWKGISTYVVERSVVKKAPFVTNFSMGNGYSFFIDGEKVSNRDWNNRSMADVMPTYRWIMDSEGNNDLKVYTDYANAYYGGNSFRFYGNMDANKKTEIKLFASDLAIEKSMTVSTALKASHKTIANLVLTMDDGSTKVVKGDKAVSTDWTVVGFDVSKLAGKTVRNISLSIAAKEKASGYELFLGNLSILNGALEITDVTSAKVEGCVFDEENMYAGVRLSYEPSGTENIKNYEIYRINQDNSKSLLSVTTNPCSYIDRLERSGESLTTTFEVVAVNYEGVRGKGATISIEWKDNSIPRADFKASITLIPEGGSVTFESISTQNTEGLLWEFEGADVTTSEEASPTVIYQKEGTYKVSLTAKNAKGEDKKEIEGFITVSNKAKDGLVNLALNQNTEASAYVNENEAPTFAVDGDYSKKWCATGNPPHTLTIDLGEVKTISQIAIAHAEKGNESPDMNTQKYKFEVSTDGNEFTEIVNITKNKEGMTLDTFKAVDGRYVRLVVVKPTQGGDTAARIYEVEVYGINK</sequence>
<evidence type="ECO:0000256" key="1">
    <source>
        <dbReference type="ARBA" id="ARBA00023295"/>
    </source>
</evidence>
<dbReference type="AlphaFoldDB" id="A0A1I5BS59"/>
<dbReference type="PROSITE" id="PS50022">
    <property type="entry name" value="FA58C_3"/>
    <property type="match status" value="1"/>
</dbReference>
<feature type="domain" description="PKD" evidence="5">
    <location>
        <begin position="708"/>
        <end position="760"/>
    </location>
</feature>
<feature type="compositionally biased region" description="Polar residues" evidence="2">
    <location>
        <begin position="104"/>
        <end position="119"/>
    </location>
</feature>
<dbReference type="InterPro" id="IPR008979">
    <property type="entry name" value="Galactose-bd-like_sf"/>
</dbReference>
<evidence type="ECO:0000313" key="7">
    <source>
        <dbReference type="Proteomes" id="UP000198806"/>
    </source>
</evidence>
<dbReference type="InterPro" id="IPR032979">
    <property type="entry name" value="ENGase"/>
</dbReference>
<feature type="region of interest" description="Disordered" evidence="2">
    <location>
        <begin position="104"/>
        <end position="123"/>
    </location>
</feature>
<keyword evidence="7" id="KW-1185">Reference proteome</keyword>
<evidence type="ECO:0000256" key="3">
    <source>
        <dbReference type="SAM" id="SignalP"/>
    </source>
</evidence>
<dbReference type="InterPro" id="IPR013783">
    <property type="entry name" value="Ig-like_fold"/>
</dbReference>
<dbReference type="InterPro" id="IPR035986">
    <property type="entry name" value="PKD_dom_sf"/>
</dbReference>
<evidence type="ECO:0000259" key="5">
    <source>
        <dbReference type="PROSITE" id="PS50093"/>
    </source>
</evidence>
<organism evidence="6 7">
    <name type="scientific">Anaerocolumna aminovalerica</name>
    <dbReference type="NCBI Taxonomy" id="1527"/>
    <lineage>
        <taxon>Bacteria</taxon>
        <taxon>Bacillati</taxon>
        <taxon>Bacillota</taxon>
        <taxon>Clostridia</taxon>
        <taxon>Lachnospirales</taxon>
        <taxon>Lachnospiraceae</taxon>
        <taxon>Anaerocolumna</taxon>
    </lineage>
</organism>
<gene>
    <name evidence="6" type="ORF">SAMN04489757_101178</name>
</gene>
<feature type="chain" id="PRO_5011676483" evidence="3">
    <location>
        <begin position="30"/>
        <end position="919"/>
    </location>
</feature>
<dbReference type="RefSeq" id="WP_091683653.1">
    <property type="nucleotide sequence ID" value="NZ_BAABFM010000003.1"/>
</dbReference>
<dbReference type="PROSITE" id="PS50093">
    <property type="entry name" value="PKD"/>
    <property type="match status" value="1"/>
</dbReference>
<dbReference type="InterPro" id="IPR000601">
    <property type="entry name" value="PKD_dom"/>
</dbReference>
<dbReference type="InterPro" id="IPR054110">
    <property type="entry name" value="EndoD-like_D2"/>
</dbReference>
<dbReference type="Gene3D" id="2.60.120.260">
    <property type="entry name" value="Galactose-binding domain-like"/>
    <property type="match status" value="2"/>
</dbReference>
<keyword evidence="3" id="KW-0732">Signal</keyword>
<dbReference type="STRING" id="1527.SAMN04489757_101178"/>
<dbReference type="Pfam" id="PF21910">
    <property type="entry name" value="GH85_C"/>
    <property type="match status" value="1"/>
</dbReference>
<dbReference type="InterPro" id="IPR000421">
    <property type="entry name" value="FA58C"/>
</dbReference>
<dbReference type="Gene3D" id="3.20.20.80">
    <property type="entry name" value="Glycosidases"/>
    <property type="match status" value="1"/>
</dbReference>
<dbReference type="CDD" id="cd06547">
    <property type="entry name" value="GH85_ENGase"/>
    <property type="match status" value="1"/>
</dbReference>
<dbReference type="PROSITE" id="PS51257">
    <property type="entry name" value="PROKAR_LIPOPROTEIN"/>
    <property type="match status" value="1"/>
</dbReference>
<proteinExistence type="predicted"/>
<dbReference type="EMBL" id="FOWD01000001">
    <property type="protein sequence ID" value="SFN77462.1"/>
    <property type="molecule type" value="Genomic_DNA"/>
</dbReference>
<dbReference type="GO" id="GO:0005829">
    <property type="term" value="C:cytosol"/>
    <property type="evidence" value="ECO:0007669"/>
    <property type="project" value="UniProtKB-SubCell"/>
</dbReference>
<dbReference type="Pfam" id="PF03644">
    <property type="entry name" value="Glyco_hydro_85"/>
    <property type="match status" value="1"/>
</dbReference>
<dbReference type="Pfam" id="PF00801">
    <property type="entry name" value="PKD"/>
    <property type="match status" value="1"/>
</dbReference>
<feature type="signal peptide" evidence="3">
    <location>
        <begin position="1"/>
        <end position="29"/>
    </location>
</feature>
<evidence type="ECO:0000256" key="2">
    <source>
        <dbReference type="SAM" id="MobiDB-lite"/>
    </source>
</evidence>
<dbReference type="InterPro" id="IPR022409">
    <property type="entry name" value="PKD/Chitinase_dom"/>
</dbReference>
<dbReference type="Proteomes" id="UP000198806">
    <property type="component" value="Unassembled WGS sequence"/>
</dbReference>
<keyword evidence="1" id="KW-0326">Glycosidase</keyword>
<accession>A0A1I5BS59</accession>
<dbReference type="PANTHER" id="PTHR13246:SF1">
    <property type="entry name" value="CYTOSOLIC ENDO-BETA-N-ACETYLGLUCOSAMINIDASE"/>
    <property type="match status" value="1"/>
</dbReference>
<dbReference type="SMART" id="SM00231">
    <property type="entry name" value="FA58C"/>
    <property type="match status" value="1"/>
</dbReference>
<dbReference type="Gene3D" id="2.60.40.10">
    <property type="entry name" value="Immunoglobulins"/>
    <property type="match status" value="2"/>
</dbReference>
<evidence type="ECO:0000259" key="4">
    <source>
        <dbReference type="PROSITE" id="PS50022"/>
    </source>
</evidence>
<reference evidence="6 7" key="1">
    <citation type="submission" date="2016-10" db="EMBL/GenBank/DDBJ databases">
        <authorList>
            <person name="de Groot N.N."/>
        </authorList>
    </citation>
    <scope>NUCLEOTIDE SEQUENCE [LARGE SCALE GENOMIC DNA]</scope>
    <source>
        <strain evidence="6 7">DSM 1283</strain>
    </source>
</reference>
<dbReference type="PANTHER" id="PTHR13246">
    <property type="entry name" value="ENDO BETA N-ACETYLGLUCOSAMINIDASE"/>
    <property type="match status" value="1"/>
</dbReference>
<dbReference type="InterPro" id="IPR005201">
    <property type="entry name" value="TIM_ENGase"/>
</dbReference>
<dbReference type="SUPFAM" id="SSF49299">
    <property type="entry name" value="PKD domain"/>
    <property type="match status" value="1"/>
</dbReference>
<name>A0A1I5BS59_9FIRM</name>
<dbReference type="GO" id="GO:0033925">
    <property type="term" value="F:mannosyl-glycoprotein endo-beta-N-acetylglucosaminidase activity"/>
    <property type="evidence" value="ECO:0007669"/>
    <property type="project" value="InterPro"/>
</dbReference>
<keyword evidence="1" id="KW-0378">Hydrolase</keyword>
<feature type="domain" description="F5/8 type C" evidence="4">
    <location>
        <begin position="773"/>
        <end position="917"/>
    </location>
</feature>
<dbReference type="Pfam" id="PF00754">
    <property type="entry name" value="F5_F8_type_C"/>
    <property type="match status" value="1"/>
</dbReference>
<dbReference type="OrthoDB" id="1089471at2"/>
<protein>
    <submittedName>
        <fullName evidence="6">Endo-beta-N-acetylglucosaminidase D</fullName>
    </submittedName>
</protein>
<dbReference type="SUPFAM" id="SSF49785">
    <property type="entry name" value="Galactose-binding domain-like"/>
    <property type="match status" value="1"/>
</dbReference>
<evidence type="ECO:0000313" key="6">
    <source>
        <dbReference type="EMBL" id="SFN77462.1"/>
    </source>
</evidence>
<dbReference type="CDD" id="cd00146">
    <property type="entry name" value="PKD"/>
    <property type="match status" value="1"/>
</dbReference>
<dbReference type="SMART" id="SM00089">
    <property type="entry name" value="PKD"/>
    <property type="match status" value="1"/>
</dbReference>